<evidence type="ECO:0000256" key="3">
    <source>
        <dbReference type="ARBA" id="ARBA00022676"/>
    </source>
</evidence>
<protein>
    <recommendedName>
        <fullName evidence="9">Glycosyltransferase RgtA/B/C/D-like domain-containing protein</fullName>
    </recommendedName>
</protein>
<feature type="transmembrane region" description="Helical" evidence="8">
    <location>
        <begin position="205"/>
        <end position="227"/>
    </location>
</feature>
<evidence type="ECO:0000256" key="5">
    <source>
        <dbReference type="ARBA" id="ARBA00022692"/>
    </source>
</evidence>
<dbReference type="AlphaFoldDB" id="A0A1V4QH34"/>
<feature type="domain" description="Glycosyltransferase RgtA/B/C/D-like" evidence="9">
    <location>
        <begin position="67"/>
        <end position="221"/>
    </location>
</feature>
<evidence type="ECO:0000259" key="9">
    <source>
        <dbReference type="Pfam" id="PF13231"/>
    </source>
</evidence>
<keyword evidence="4" id="KW-0808">Transferase</keyword>
<feature type="transmembrane region" description="Helical" evidence="8">
    <location>
        <begin position="87"/>
        <end position="108"/>
    </location>
</feature>
<feature type="transmembrane region" description="Helical" evidence="8">
    <location>
        <begin position="247"/>
        <end position="267"/>
    </location>
</feature>
<keyword evidence="5 8" id="KW-0812">Transmembrane</keyword>
<keyword evidence="6 8" id="KW-1133">Transmembrane helix</keyword>
<dbReference type="PANTHER" id="PTHR33908:SF11">
    <property type="entry name" value="MEMBRANE PROTEIN"/>
    <property type="match status" value="1"/>
</dbReference>
<dbReference type="Proteomes" id="UP000191663">
    <property type="component" value="Unassembled WGS sequence"/>
</dbReference>
<evidence type="ECO:0000313" key="11">
    <source>
        <dbReference type="Proteomes" id="UP000191663"/>
    </source>
</evidence>
<evidence type="ECO:0000256" key="4">
    <source>
        <dbReference type="ARBA" id="ARBA00022679"/>
    </source>
</evidence>
<dbReference type="EMBL" id="MUKB01000024">
    <property type="protein sequence ID" value="OPX18321.1"/>
    <property type="molecule type" value="Genomic_DNA"/>
</dbReference>
<sequence length="505" mass="58759">MWKDSLLAQKIVKIDYSVHFVALALLVFNILTINSVDLIDWDEGVFALQAKWLATFGLQGKPFNFQTPPLFPALVALFFKIFGTHDIVPRAISIVFSFLTLYLLYFFVRDLFTEKEAVYATILFAITEFFLFFSGSGLSDAFFLFIFLLSLYLFIQAVRQNRIGKYLLATLFVTVAFYTKYSSIMLIFILFILGMTDRNSNKKMVIISNLIPVILFIPYLYLFIRLVGISGISSRHLHLLGFNHLKFLYYIIAFGLIPGILSLVYIFSAFTRLTYEDRIILTIILIYLLGLGFYYPYFRLAYPLIPFLSILASRFFTTIINRRYRVIILTVSIIVSLWSASDTLTYTSKVPEEIGSLSRRYTKENRVNYLITAVPPNINFYIPGSLTIQEGSDWFRLGKRFPCVILSRKILKKEEVLFRPGEQIIIIYSSIFDALEKELSPLIKQAKLLNEINFIDAPVYYKDIFNPLRNRPQNYRFYLLTLKEPFIYKVWSLSFLPGINVFYQE</sequence>
<feature type="transmembrane region" description="Helical" evidence="8">
    <location>
        <begin position="129"/>
        <end position="155"/>
    </location>
</feature>
<reference evidence="11" key="1">
    <citation type="submission" date="2017-01" db="EMBL/GenBank/DDBJ databases">
        <title>Novel pathways for hydrocarbon cycling and metabolic interdependencies in hydrothermal sediment communities.</title>
        <authorList>
            <person name="Dombrowski N."/>
            <person name="Seitz K."/>
            <person name="Teske A."/>
            <person name="Baker B."/>
        </authorList>
    </citation>
    <scope>NUCLEOTIDE SEQUENCE [LARGE SCALE GENOMIC DNA]</scope>
</reference>
<evidence type="ECO:0000256" key="8">
    <source>
        <dbReference type="SAM" id="Phobius"/>
    </source>
</evidence>
<dbReference type="InterPro" id="IPR050297">
    <property type="entry name" value="LipidA_mod_glycosyltrf_83"/>
</dbReference>
<dbReference type="InterPro" id="IPR038731">
    <property type="entry name" value="RgtA/B/C-like"/>
</dbReference>
<evidence type="ECO:0000256" key="1">
    <source>
        <dbReference type="ARBA" id="ARBA00004651"/>
    </source>
</evidence>
<keyword evidence="3" id="KW-0328">Glycosyltransferase</keyword>
<feature type="transmembrane region" description="Helical" evidence="8">
    <location>
        <begin position="279"/>
        <end position="295"/>
    </location>
</feature>
<dbReference type="GO" id="GO:0005886">
    <property type="term" value="C:plasma membrane"/>
    <property type="evidence" value="ECO:0007669"/>
    <property type="project" value="UniProtKB-SubCell"/>
</dbReference>
<name>A0A1V4QH34_UNCW3</name>
<dbReference type="Pfam" id="PF13231">
    <property type="entry name" value="PMT_2"/>
    <property type="match status" value="1"/>
</dbReference>
<dbReference type="GO" id="GO:0016763">
    <property type="term" value="F:pentosyltransferase activity"/>
    <property type="evidence" value="ECO:0007669"/>
    <property type="project" value="TreeGrafter"/>
</dbReference>
<organism evidence="10 11">
    <name type="scientific">candidate division WOR-3 bacterium 4484_100</name>
    <dbReference type="NCBI Taxonomy" id="1936077"/>
    <lineage>
        <taxon>Bacteria</taxon>
        <taxon>Bacteria division WOR-3</taxon>
    </lineage>
</organism>
<proteinExistence type="predicted"/>
<feature type="transmembrane region" description="Helical" evidence="8">
    <location>
        <begin position="167"/>
        <end position="193"/>
    </location>
</feature>
<dbReference type="PANTHER" id="PTHR33908">
    <property type="entry name" value="MANNOSYLTRANSFERASE YKCB-RELATED"/>
    <property type="match status" value="1"/>
</dbReference>
<evidence type="ECO:0000313" key="10">
    <source>
        <dbReference type="EMBL" id="OPX18321.1"/>
    </source>
</evidence>
<evidence type="ECO:0000256" key="6">
    <source>
        <dbReference type="ARBA" id="ARBA00022989"/>
    </source>
</evidence>
<keyword evidence="7 8" id="KW-0472">Membrane</keyword>
<feature type="transmembrane region" description="Helical" evidence="8">
    <location>
        <begin position="12"/>
        <end position="33"/>
    </location>
</feature>
<evidence type="ECO:0000256" key="7">
    <source>
        <dbReference type="ARBA" id="ARBA00023136"/>
    </source>
</evidence>
<dbReference type="GO" id="GO:0009103">
    <property type="term" value="P:lipopolysaccharide biosynthetic process"/>
    <property type="evidence" value="ECO:0007669"/>
    <property type="project" value="UniProtKB-ARBA"/>
</dbReference>
<keyword evidence="2" id="KW-1003">Cell membrane</keyword>
<evidence type="ECO:0000256" key="2">
    <source>
        <dbReference type="ARBA" id="ARBA00022475"/>
    </source>
</evidence>
<comment type="subcellular location">
    <subcellularLocation>
        <location evidence="1">Cell membrane</location>
        <topology evidence="1">Multi-pass membrane protein</topology>
    </subcellularLocation>
</comment>
<gene>
    <name evidence="10" type="ORF">BXT86_01905</name>
</gene>
<accession>A0A1V4QH34</accession>
<comment type="caution">
    <text evidence="10">The sequence shown here is derived from an EMBL/GenBank/DDBJ whole genome shotgun (WGS) entry which is preliminary data.</text>
</comment>